<dbReference type="SUPFAM" id="SSF90123">
    <property type="entry name" value="ABC transporter transmembrane region"/>
    <property type="match status" value="1"/>
</dbReference>
<evidence type="ECO:0000256" key="1">
    <source>
        <dbReference type="ARBA" id="ARBA00004651"/>
    </source>
</evidence>
<gene>
    <name evidence="8" type="ORF">FB388_3849</name>
</gene>
<dbReference type="SUPFAM" id="SSF52540">
    <property type="entry name" value="P-loop containing nucleoside triphosphate hydrolases"/>
    <property type="match status" value="1"/>
</dbReference>
<feature type="transmembrane region" description="Helical" evidence="5">
    <location>
        <begin position="20"/>
        <end position="45"/>
    </location>
</feature>
<organism evidence="8 9">
    <name type="scientific">Pseudonocardia cypriaca</name>
    <dbReference type="NCBI Taxonomy" id="882449"/>
    <lineage>
        <taxon>Bacteria</taxon>
        <taxon>Bacillati</taxon>
        <taxon>Actinomycetota</taxon>
        <taxon>Actinomycetes</taxon>
        <taxon>Pseudonocardiales</taxon>
        <taxon>Pseudonocardiaceae</taxon>
        <taxon>Pseudonocardia</taxon>
    </lineage>
</organism>
<keyword evidence="8" id="KW-0547">Nucleotide-binding</keyword>
<accession>A0A543FSD9</accession>
<keyword evidence="8" id="KW-0067">ATP-binding</keyword>
<keyword evidence="4 5" id="KW-0472">Membrane</keyword>
<evidence type="ECO:0000259" key="7">
    <source>
        <dbReference type="PROSITE" id="PS50929"/>
    </source>
</evidence>
<dbReference type="Pfam" id="PF00664">
    <property type="entry name" value="ABC_membrane"/>
    <property type="match status" value="1"/>
</dbReference>
<feature type="transmembrane region" description="Helical" evidence="5">
    <location>
        <begin position="137"/>
        <end position="154"/>
    </location>
</feature>
<evidence type="ECO:0000256" key="4">
    <source>
        <dbReference type="ARBA" id="ARBA00023136"/>
    </source>
</evidence>
<evidence type="ECO:0000256" key="3">
    <source>
        <dbReference type="ARBA" id="ARBA00022989"/>
    </source>
</evidence>
<dbReference type="InterPro" id="IPR036640">
    <property type="entry name" value="ABC1_TM_sf"/>
</dbReference>
<dbReference type="Pfam" id="PF00005">
    <property type="entry name" value="ABC_tran"/>
    <property type="match status" value="1"/>
</dbReference>
<comment type="subcellular location">
    <subcellularLocation>
        <location evidence="1">Cell membrane</location>
        <topology evidence="1">Multi-pass membrane protein</topology>
    </subcellularLocation>
</comment>
<keyword evidence="3 5" id="KW-1133">Transmembrane helix</keyword>
<feature type="transmembrane region" description="Helical" evidence="5">
    <location>
        <begin position="244"/>
        <end position="266"/>
    </location>
</feature>
<feature type="domain" description="ABC transporter" evidence="6">
    <location>
        <begin position="323"/>
        <end position="578"/>
    </location>
</feature>
<dbReference type="InterPro" id="IPR027417">
    <property type="entry name" value="P-loop_NTPase"/>
</dbReference>
<dbReference type="Gene3D" id="3.40.50.300">
    <property type="entry name" value="P-loop containing nucleotide triphosphate hydrolases"/>
    <property type="match status" value="1"/>
</dbReference>
<sequence length="578" mass="60508">MQITGSRVLIGGIVRNRRWLTLGSAMYGAHQICEALVPVVIGVIIDRAVATGDVAALVLWIAVLAVLFVVLSLMWRFGARLLTYAEAGEGCTLRVEVAGKILQPRGIRTDLRSGELLTISSSDADNASYLLDYIPRIVASLTATTVCAVALLTINVPLGLGVVLGTPLVLLFLHFSAPLITRRIQHQQETAGRAASVATDLVSGLRPLRGIGAETAAARRYRDVSRRSLRATLRAARTQRGFEGASATISNLLAAGIAIAAGWLALDGAISVGQFVTVIGLAQFLIEPLAQLTVVPSWVAEARASANRVAMVLSAPALVPEGQRSLDAPPHGLDIVDLRYGSIDGLDLSVAPGELVGVVAPQAADAEALVTVLSGQLPPDDYRGTIAVGGTDLASVEHGEARAALLVEPHNTDIFTGTVLSNITAASNILVDDPPADRAFLDDVLRASAAADVVDTHAGGLDTAVSERGASLSGGQRQRVALARALHARPPVLVLHDPTTAVDSVTEHAIARGLSALRHGSQRHGPEHTFTTVLVTCSPILLATADRVVVVDGGVVRATGTHDELVERDGEYRKAVLR</sequence>
<name>A0A543FSD9_9PSEU</name>
<dbReference type="InterPro" id="IPR017871">
    <property type="entry name" value="ABC_transporter-like_CS"/>
</dbReference>
<reference evidence="8 9" key="1">
    <citation type="submission" date="2019-06" db="EMBL/GenBank/DDBJ databases">
        <title>Sequencing the genomes of 1000 actinobacteria strains.</title>
        <authorList>
            <person name="Klenk H.-P."/>
        </authorList>
    </citation>
    <scope>NUCLEOTIDE SEQUENCE [LARGE SCALE GENOMIC DNA]</scope>
    <source>
        <strain evidence="8 9">DSM 45511</strain>
    </source>
</reference>
<dbReference type="AlphaFoldDB" id="A0A543FSD9"/>
<evidence type="ECO:0000256" key="5">
    <source>
        <dbReference type="SAM" id="Phobius"/>
    </source>
</evidence>
<keyword evidence="2 5" id="KW-0812">Transmembrane</keyword>
<dbReference type="PANTHER" id="PTHR24221">
    <property type="entry name" value="ATP-BINDING CASSETTE SUB-FAMILY B"/>
    <property type="match status" value="1"/>
</dbReference>
<feature type="domain" description="ABC transmembrane type-1" evidence="7">
    <location>
        <begin position="22"/>
        <end position="293"/>
    </location>
</feature>
<keyword evidence="9" id="KW-1185">Reference proteome</keyword>
<dbReference type="PROSITE" id="PS00211">
    <property type="entry name" value="ABC_TRANSPORTER_1"/>
    <property type="match status" value="1"/>
</dbReference>
<dbReference type="Proteomes" id="UP000319818">
    <property type="component" value="Unassembled WGS sequence"/>
</dbReference>
<dbReference type="PROSITE" id="PS50929">
    <property type="entry name" value="ABC_TM1F"/>
    <property type="match status" value="1"/>
</dbReference>
<dbReference type="CDD" id="cd07346">
    <property type="entry name" value="ABC_6TM_exporters"/>
    <property type="match status" value="1"/>
</dbReference>
<evidence type="ECO:0000259" key="6">
    <source>
        <dbReference type="PROSITE" id="PS50893"/>
    </source>
</evidence>
<dbReference type="GO" id="GO:0016887">
    <property type="term" value="F:ATP hydrolysis activity"/>
    <property type="evidence" value="ECO:0007669"/>
    <property type="project" value="InterPro"/>
</dbReference>
<evidence type="ECO:0000256" key="2">
    <source>
        <dbReference type="ARBA" id="ARBA00022692"/>
    </source>
</evidence>
<protein>
    <submittedName>
        <fullName evidence="8">Putative ABC transport system ATP-binding protein</fullName>
    </submittedName>
</protein>
<feature type="transmembrane region" description="Helical" evidence="5">
    <location>
        <begin position="160"/>
        <end position="180"/>
    </location>
</feature>
<dbReference type="InterPro" id="IPR039421">
    <property type="entry name" value="Type_1_exporter"/>
</dbReference>
<proteinExistence type="predicted"/>
<dbReference type="GO" id="GO:0005886">
    <property type="term" value="C:plasma membrane"/>
    <property type="evidence" value="ECO:0007669"/>
    <property type="project" value="UniProtKB-SubCell"/>
</dbReference>
<comment type="caution">
    <text evidence="8">The sequence shown here is derived from an EMBL/GenBank/DDBJ whole genome shotgun (WGS) entry which is preliminary data.</text>
</comment>
<dbReference type="InterPro" id="IPR003439">
    <property type="entry name" value="ABC_transporter-like_ATP-bd"/>
</dbReference>
<evidence type="ECO:0000313" key="8">
    <source>
        <dbReference type="EMBL" id="TQM36664.1"/>
    </source>
</evidence>
<dbReference type="GO" id="GO:0034040">
    <property type="term" value="F:ATPase-coupled lipid transmembrane transporter activity"/>
    <property type="evidence" value="ECO:0007669"/>
    <property type="project" value="TreeGrafter"/>
</dbReference>
<dbReference type="GO" id="GO:0005524">
    <property type="term" value="F:ATP binding"/>
    <property type="evidence" value="ECO:0007669"/>
    <property type="project" value="UniProtKB-KW"/>
</dbReference>
<dbReference type="InterPro" id="IPR011527">
    <property type="entry name" value="ABC1_TM_dom"/>
</dbReference>
<dbReference type="RefSeq" id="WP_142103541.1">
    <property type="nucleotide sequence ID" value="NZ_VFPH01000002.1"/>
</dbReference>
<dbReference type="OrthoDB" id="4966664at2"/>
<dbReference type="Gene3D" id="1.20.1560.10">
    <property type="entry name" value="ABC transporter type 1, transmembrane domain"/>
    <property type="match status" value="1"/>
</dbReference>
<dbReference type="EMBL" id="VFPH01000002">
    <property type="protein sequence ID" value="TQM36664.1"/>
    <property type="molecule type" value="Genomic_DNA"/>
</dbReference>
<feature type="transmembrane region" description="Helical" evidence="5">
    <location>
        <begin position="57"/>
        <end position="75"/>
    </location>
</feature>
<evidence type="ECO:0000313" key="9">
    <source>
        <dbReference type="Proteomes" id="UP000319818"/>
    </source>
</evidence>
<dbReference type="PANTHER" id="PTHR24221:SF654">
    <property type="entry name" value="ATP-BINDING CASSETTE SUB-FAMILY B MEMBER 6"/>
    <property type="match status" value="1"/>
</dbReference>
<dbReference type="GO" id="GO:0140359">
    <property type="term" value="F:ABC-type transporter activity"/>
    <property type="evidence" value="ECO:0007669"/>
    <property type="project" value="InterPro"/>
</dbReference>
<dbReference type="PROSITE" id="PS50893">
    <property type="entry name" value="ABC_TRANSPORTER_2"/>
    <property type="match status" value="1"/>
</dbReference>